<accession>A0AA42B114</accession>
<feature type="compositionally biased region" description="Basic and acidic residues" evidence="1">
    <location>
        <begin position="210"/>
        <end position="266"/>
    </location>
</feature>
<reference evidence="2" key="1">
    <citation type="submission" date="2022-03" db="EMBL/GenBank/DDBJ databases">
        <title>A functionally conserved STORR gene fusion in Papaver species that diverged 16.8 million years ago.</title>
        <authorList>
            <person name="Catania T."/>
        </authorList>
    </citation>
    <scope>NUCLEOTIDE SEQUENCE</scope>
    <source>
        <strain evidence="2">S-191538</strain>
    </source>
</reference>
<feature type="compositionally biased region" description="Basic and acidic residues" evidence="1">
    <location>
        <begin position="187"/>
        <end position="200"/>
    </location>
</feature>
<evidence type="ECO:0008006" key="4">
    <source>
        <dbReference type="Google" id="ProtNLM"/>
    </source>
</evidence>
<protein>
    <recommendedName>
        <fullName evidence="4">Btz domain-containing protein</fullName>
    </recommendedName>
</protein>
<evidence type="ECO:0000313" key="2">
    <source>
        <dbReference type="EMBL" id="MCL7047532.1"/>
    </source>
</evidence>
<dbReference type="EMBL" id="JAJJMA010293905">
    <property type="protein sequence ID" value="MCL7047532.1"/>
    <property type="molecule type" value="Genomic_DNA"/>
</dbReference>
<evidence type="ECO:0000256" key="1">
    <source>
        <dbReference type="SAM" id="MobiDB-lite"/>
    </source>
</evidence>
<feature type="compositionally biased region" description="Basic and acidic residues" evidence="1">
    <location>
        <begin position="127"/>
        <end position="180"/>
    </location>
</feature>
<evidence type="ECO:0000313" key="3">
    <source>
        <dbReference type="Proteomes" id="UP001177140"/>
    </source>
</evidence>
<dbReference type="PANTHER" id="PTHR36364">
    <property type="entry name" value="OS03G0203000 PROTEIN"/>
    <property type="match status" value="1"/>
</dbReference>
<comment type="caution">
    <text evidence="2">The sequence shown here is derived from an EMBL/GenBank/DDBJ whole genome shotgun (WGS) entry which is preliminary data.</text>
</comment>
<sequence>MSGREGRESDTKRSSHLERDSSSKRSRRDGKPATERTSSSNHNLDGDERIDQNKKSRRGLKDALPLESTLVPEAKVELNTVDRVLKKNPDGADVTKHSSEASDIPRSKSFVEHDGRDSSAQGGRSFGRRDSSDHRSNDRNGRDRRTEHNLPHRGDRTQVRGDDKVWRHDRYFELESDKSTPIRKRPAFREKKMEPEHNDALGRTATTESARADRPPSGYLRRDERGDRSYHDLDRPERPFTLDRTVPHRVETHRPGFPSRERERYGGGRGGYKGRDGFNDRHGERNGYQSKTNSFRAEKWKHDLYDEANKSPTAKNEEEHIAKVEALLAL</sequence>
<feature type="compositionally biased region" description="Basic and acidic residues" evidence="1">
    <location>
        <begin position="273"/>
        <end position="285"/>
    </location>
</feature>
<dbReference type="AlphaFoldDB" id="A0AA42B114"/>
<feature type="compositionally biased region" description="Basic and acidic residues" evidence="1">
    <location>
        <begin position="44"/>
        <end position="54"/>
    </location>
</feature>
<dbReference type="PANTHER" id="PTHR36364:SF1">
    <property type="entry name" value="OS03G0203000 PROTEIN"/>
    <property type="match status" value="1"/>
</dbReference>
<feature type="compositionally biased region" description="Basic and acidic residues" evidence="1">
    <location>
        <begin position="83"/>
        <end position="117"/>
    </location>
</feature>
<proteinExistence type="predicted"/>
<name>A0AA42B114_PAPNU</name>
<feature type="region of interest" description="Disordered" evidence="1">
    <location>
        <begin position="1"/>
        <end position="295"/>
    </location>
</feature>
<organism evidence="2 3">
    <name type="scientific">Papaver nudicaule</name>
    <name type="common">Iceland poppy</name>
    <dbReference type="NCBI Taxonomy" id="74823"/>
    <lineage>
        <taxon>Eukaryota</taxon>
        <taxon>Viridiplantae</taxon>
        <taxon>Streptophyta</taxon>
        <taxon>Embryophyta</taxon>
        <taxon>Tracheophyta</taxon>
        <taxon>Spermatophyta</taxon>
        <taxon>Magnoliopsida</taxon>
        <taxon>Ranunculales</taxon>
        <taxon>Papaveraceae</taxon>
        <taxon>Papaveroideae</taxon>
        <taxon>Papaver</taxon>
    </lineage>
</organism>
<dbReference type="Proteomes" id="UP001177140">
    <property type="component" value="Unassembled WGS sequence"/>
</dbReference>
<feature type="compositionally biased region" description="Basic and acidic residues" evidence="1">
    <location>
        <begin position="1"/>
        <end position="34"/>
    </location>
</feature>
<keyword evidence="3" id="KW-1185">Reference proteome</keyword>
<gene>
    <name evidence="2" type="ORF">MKW94_006498</name>
</gene>